<dbReference type="RefSeq" id="WP_066745830.1">
    <property type="nucleotide sequence ID" value="NZ_CP016757.1"/>
</dbReference>
<dbReference type="AlphaFoldDB" id="A0A1B2I683"/>
<protein>
    <submittedName>
        <fullName evidence="1">Uncharacterized protein</fullName>
    </submittedName>
</protein>
<keyword evidence="2" id="KW-1185">Reference proteome</keyword>
<sequence>MARKGNILFEDNLDSNCTESFMDDVDLVVDRRCNYAIQKGTYKTERKYLDARIKKAEQALRDAVAMPENQQDSFIFDLSSAYEDLSCQFAEDAYKQGFKDAMQLMFMTNN</sequence>
<dbReference type="Proteomes" id="UP000093044">
    <property type="component" value="Chromosome"/>
</dbReference>
<proteinExistence type="predicted"/>
<reference evidence="1" key="1">
    <citation type="submission" date="2016-08" db="EMBL/GenBank/DDBJ databases">
        <title>Complete genome of Cloacibacillus porcorum.</title>
        <authorList>
            <person name="Looft T."/>
            <person name="Bayles D.O."/>
            <person name="Alt D.P."/>
        </authorList>
    </citation>
    <scope>NUCLEOTIDE SEQUENCE [LARGE SCALE GENOMIC DNA]</scope>
    <source>
        <strain evidence="1">CL-84</strain>
    </source>
</reference>
<organism evidence="1 2">
    <name type="scientific">Cloacibacillus porcorum</name>
    <dbReference type="NCBI Taxonomy" id="1197717"/>
    <lineage>
        <taxon>Bacteria</taxon>
        <taxon>Thermotogati</taxon>
        <taxon>Synergistota</taxon>
        <taxon>Synergistia</taxon>
        <taxon>Synergistales</taxon>
        <taxon>Synergistaceae</taxon>
        <taxon>Cloacibacillus</taxon>
    </lineage>
</organism>
<dbReference type="KEGG" id="cpor:BED41_10585"/>
<accession>A0A1B2I683</accession>
<dbReference type="STRING" id="1197717.BED41_10585"/>
<dbReference type="EMBL" id="CP016757">
    <property type="protein sequence ID" value="ANZ45474.1"/>
    <property type="molecule type" value="Genomic_DNA"/>
</dbReference>
<dbReference type="GeneID" id="83058293"/>
<name>A0A1B2I683_9BACT</name>
<evidence type="ECO:0000313" key="1">
    <source>
        <dbReference type="EMBL" id="ANZ45474.1"/>
    </source>
</evidence>
<evidence type="ECO:0000313" key="2">
    <source>
        <dbReference type="Proteomes" id="UP000093044"/>
    </source>
</evidence>
<gene>
    <name evidence="1" type="ORF">BED41_10585</name>
</gene>